<comment type="caution">
    <text evidence="7">The sequence shown here is derived from an EMBL/GenBank/DDBJ whole genome shotgun (WGS) entry which is preliminary data.</text>
</comment>
<name>A0A0L6VU80_9BASI</name>
<feature type="transmembrane region" description="Helical" evidence="6">
    <location>
        <begin position="593"/>
        <end position="613"/>
    </location>
</feature>
<dbReference type="STRING" id="27349.A0A0L6VU80"/>
<sequence length="664" mass="74830">MPPSQVISSNQIRFTTSSVNPRRNSQITRSRTQRVISTKLGKTHTSIGLSFAQASNERLERKALWKLDLTLSHSIPLVSIFWIDQILVSYAASKPEIREMRGLRVNKNQASSKDYGLILFGNVRYLDGSYRTAKLPPFVRQTVLDCLDGHLHMAEIPANLLLKKLGPNYFLPTIVTCWGLITTFQGFVKSYAGLIAARLGLNAKKTLGCRFFLGLVEGQRNVSCEWNRIISFVFLYQQHFIVDMLNLISRHVRRELQLRIAFFFSSASLAGGFSGLLAYGIIRLDGMGGLAGWSWILIVGFLLILRGQPSNRRHFHVRVGTDLLFHLPGYDRGKQISVPGRKGVGHHFSLSYICLMMRVLTIIALSMLKARLARDLPMADEAFEHFSFAEVLAALKSPHVLINSASLFMSGAMIYSLAYFQPTIRILSISQSIDECPAICRRFYWQVLYSKFHGSLIGAVISIFLWVIFRLVTIGCALVGMIGFILFYVADPLQTSLKYGSLFLSISGAYSTMPPLSAWLSNNSEGHYRRASSIAIGFVSSNLGGILSTWAWFCFYFIFCYVHLTDCLILWSIAFPSKGKAAVSHWNARGPYLVSVLLSAGIVITVTSNLIWLKMANRWKVVKREQLLKDYPNHDPLSHHENLSVRKQAWADLGDRHPDFRYAY</sequence>
<evidence type="ECO:0000313" key="7">
    <source>
        <dbReference type="EMBL" id="KNZ63760.1"/>
    </source>
</evidence>
<accession>A0A0L6VU80</accession>
<comment type="subcellular location">
    <subcellularLocation>
        <location evidence="1">Membrane</location>
        <topology evidence="1">Multi-pass membrane protein</topology>
    </subcellularLocation>
</comment>
<dbReference type="SUPFAM" id="SSF103473">
    <property type="entry name" value="MFS general substrate transporter"/>
    <property type="match status" value="1"/>
</dbReference>
<dbReference type="GO" id="GO:0022857">
    <property type="term" value="F:transmembrane transporter activity"/>
    <property type="evidence" value="ECO:0007669"/>
    <property type="project" value="TreeGrafter"/>
</dbReference>
<keyword evidence="2" id="KW-0813">Transport</keyword>
<feature type="transmembrane region" description="Helical" evidence="6">
    <location>
        <begin position="456"/>
        <end position="489"/>
    </location>
</feature>
<proteinExistence type="predicted"/>
<feature type="transmembrane region" description="Helical" evidence="6">
    <location>
        <begin position="550"/>
        <end position="573"/>
    </location>
</feature>
<evidence type="ECO:0000256" key="2">
    <source>
        <dbReference type="ARBA" id="ARBA00022448"/>
    </source>
</evidence>
<evidence type="ECO:0000313" key="8">
    <source>
        <dbReference type="Proteomes" id="UP000037035"/>
    </source>
</evidence>
<evidence type="ECO:0000256" key="1">
    <source>
        <dbReference type="ARBA" id="ARBA00004141"/>
    </source>
</evidence>
<dbReference type="VEuPathDB" id="FungiDB:VP01_1104g4"/>
<dbReference type="AlphaFoldDB" id="A0A0L6VU80"/>
<evidence type="ECO:0000256" key="3">
    <source>
        <dbReference type="ARBA" id="ARBA00022692"/>
    </source>
</evidence>
<evidence type="ECO:0000256" key="5">
    <source>
        <dbReference type="ARBA" id="ARBA00023136"/>
    </source>
</evidence>
<dbReference type="GO" id="GO:0016020">
    <property type="term" value="C:membrane"/>
    <property type="evidence" value="ECO:0007669"/>
    <property type="project" value="UniProtKB-SubCell"/>
</dbReference>
<evidence type="ECO:0008006" key="9">
    <source>
        <dbReference type="Google" id="ProtNLM"/>
    </source>
</evidence>
<dbReference type="PANTHER" id="PTHR43791:SF85">
    <property type="entry name" value="TRANSPORTER, PUTATIVE (AFU_ORTHOLOGUE AFUA_6G00710)-RELATED"/>
    <property type="match status" value="1"/>
</dbReference>
<keyword evidence="4 6" id="KW-1133">Transmembrane helix</keyword>
<keyword evidence="5 6" id="KW-0472">Membrane</keyword>
<dbReference type="OrthoDB" id="2985014at2759"/>
<feature type="transmembrane region" description="Helical" evidence="6">
    <location>
        <begin position="260"/>
        <end position="282"/>
    </location>
</feature>
<feature type="transmembrane region" description="Helical" evidence="6">
    <location>
        <begin position="288"/>
        <end position="305"/>
    </location>
</feature>
<dbReference type="EMBL" id="LAVV01001166">
    <property type="protein sequence ID" value="KNZ63760.1"/>
    <property type="molecule type" value="Genomic_DNA"/>
</dbReference>
<organism evidence="7 8">
    <name type="scientific">Puccinia sorghi</name>
    <dbReference type="NCBI Taxonomy" id="27349"/>
    <lineage>
        <taxon>Eukaryota</taxon>
        <taxon>Fungi</taxon>
        <taxon>Dikarya</taxon>
        <taxon>Basidiomycota</taxon>
        <taxon>Pucciniomycotina</taxon>
        <taxon>Pucciniomycetes</taxon>
        <taxon>Pucciniales</taxon>
        <taxon>Pucciniaceae</taxon>
        <taxon>Puccinia</taxon>
    </lineage>
</organism>
<feature type="transmembrane region" description="Helical" evidence="6">
    <location>
        <begin position="400"/>
        <end position="420"/>
    </location>
</feature>
<keyword evidence="8" id="KW-1185">Reference proteome</keyword>
<dbReference type="InterPro" id="IPR036259">
    <property type="entry name" value="MFS_trans_sf"/>
</dbReference>
<feature type="transmembrane region" description="Helical" evidence="6">
    <location>
        <begin position="350"/>
        <end position="368"/>
    </location>
</feature>
<evidence type="ECO:0000256" key="4">
    <source>
        <dbReference type="ARBA" id="ARBA00022989"/>
    </source>
</evidence>
<gene>
    <name evidence="7" type="ORF">VP01_1104g4</name>
</gene>
<reference evidence="7 8" key="1">
    <citation type="submission" date="2015-08" db="EMBL/GenBank/DDBJ databases">
        <title>Next Generation Sequencing and Analysis of the Genome of Puccinia sorghi L Schw, the Causal Agent of Maize Common Rust.</title>
        <authorList>
            <person name="Rochi L."/>
            <person name="Burguener G."/>
            <person name="Darino M."/>
            <person name="Turjanski A."/>
            <person name="Kreff E."/>
            <person name="Dieguez M.J."/>
            <person name="Sacco F."/>
        </authorList>
    </citation>
    <scope>NUCLEOTIDE SEQUENCE [LARGE SCALE GENOMIC DNA]</scope>
    <source>
        <strain evidence="7 8">RO10H11247</strain>
    </source>
</reference>
<dbReference type="Proteomes" id="UP000037035">
    <property type="component" value="Unassembled WGS sequence"/>
</dbReference>
<dbReference type="PANTHER" id="PTHR43791">
    <property type="entry name" value="PERMEASE-RELATED"/>
    <property type="match status" value="1"/>
</dbReference>
<keyword evidence="3 6" id="KW-0812">Transmembrane</keyword>
<feature type="transmembrane region" description="Helical" evidence="6">
    <location>
        <begin position="501"/>
        <end position="520"/>
    </location>
</feature>
<evidence type="ECO:0000256" key="6">
    <source>
        <dbReference type="SAM" id="Phobius"/>
    </source>
</evidence>
<protein>
    <recommendedName>
        <fullName evidence="9">Major facilitator superfamily (MFS) profile domain-containing protein</fullName>
    </recommendedName>
</protein>